<proteinExistence type="predicted"/>
<accession>A0A484BVJ3</accession>
<organism evidence="1 2">
    <name type="scientific">Drosophila navojoa</name>
    <name type="common">Fruit fly</name>
    <dbReference type="NCBI Taxonomy" id="7232"/>
    <lineage>
        <taxon>Eukaryota</taxon>
        <taxon>Metazoa</taxon>
        <taxon>Ecdysozoa</taxon>
        <taxon>Arthropoda</taxon>
        <taxon>Hexapoda</taxon>
        <taxon>Insecta</taxon>
        <taxon>Pterygota</taxon>
        <taxon>Neoptera</taxon>
        <taxon>Endopterygota</taxon>
        <taxon>Diptera</taxon>
        <taxon>Brachycera</taxon>
        <taxon>Muscomorpha</taxon>
        <taxon>Ephydroidea</taxon>
        <taxon>Drosophilidae</taxon>
        <taxon>Drosophila</taxon>
    </lineage>
</organism>
<dbReference type="AlphaFoldDB" id="A0A484BVJ3"/>
<comment type="caution">
    <text evidence="1">The sequence shown here is derived from an EMBL/GenBank/DDBJ whole genome shotgun (WGS) entry which is preliminary data.</text>
</comment>
<dbReference type="PROSITE" id="PS51257">
    <property type="entry name" value="PROKAR_LIPOPROTEIN"/>
    <property type="match status" value="1"/>
</dbReference>
<dbReference type="Proteomes" id="UP000295192">
    <property type="component" value="Unassembled WGS sequence"/>
</dbReference>
<gene>
    <name evidence="1" type="ORF">AWZ03_001080</name>
</gene>
<reference evidence="1 2" key="1">
    <citation type="journal article" date="2019" name="J. Hered.">
        <title>An Improved Genome Assembly for Drosophila navojoa, the Basal Species in the mojavensis Cluster.</title>
        <authorList>
            <person name="Vanderlinde T."/>
            <person name="Dupim E.G."/>
            <person name="Nazario-Yepiz N.O."/>
            <person name="Carvalho A.B."/>
        </authorList>
    </citation>
    <scope>NUCLEOTIDE SEQUENCE [LARGE SCALE GENOMIC DNA]</scope>
    <source>
        <strain evidence="1">Navoj_Jal97</strain>
        <tissue evidence="1">Whole organism</tissue>
    </source>
</reference>
<sequence length="67" mass="7084">MAPRTTTSSQQPAVASCQLAQDATLNPHALCAASSPLGHDPNLENCNVWEISDDDDDDDDVCLEGVN</sequence>
<evidence type="ECO:0000313" key="1">
    <source>
        <dbReference type="EMBL" id="TDG52847.1"/>
    </source>
</evidence>
<dbReference type="EMBL" id="LSRL02000003">
    <property type="protein sequence ID" value="TDG52847.1"/>
    <property type="molecule type" value="Genomic_DNA"/>
</dbReference>
<name>A0A484BVJ3_DRONA</name>
<evidence type="ECO:0000313" key="2">
    <source>
        <dbReference type="Proteomes" id="UP000295192"/>
    </source>
</evidence>
<protein>
    <submittedName>
        <fullName evidence="1">Uncharacterized protein</fullName>
    </submittedName>
</protein>
<keyword evidence="2" id="KW-1185">Reference proteome</keyword>